<proteinExistence type="predicted"/>
<dbReference type="PANTHER" id="PTHR33452:SF1">
    <property type="entry name" value="INNER MEMBRANE PROTEIN YPHA-RELATED"/>
    <property type="match status" value="1"/>
</dbReference>
<feature type="transmembrane region" description="Helical" evidence="6">
    <location>
        <begin position="143"/>
        <end position="169"/>
    </location>
</feature>
<evidence type="ECO:0000256" key="2">
    <source>
        <dbReference type="ARBA" id="ARBA00022475"/>
    </source>
</evidence>
<comment type="subcellular location">
    <subcellularLocation>
        <location evidence="1">Cell membrane</location>
        <topology evidence="1">Multi-pass membrane protein</topology>
    </subcellularLocation>
</comment>
<keyword evidence="2" id="KW-1003">Cell membrane</keyword>
<protein>
    <submittedName>
        <fullName evidence="7">Putative membrane protein YphA (DoxX/SURF4 family)</fullName>
    </submittedName>
</protein>
<evidence type="ECO:0000256" key="4">
    <source>
        <dbReference type="ARBA" id="ARBA00022989"/>
    </source>
</evidence>
<keyword evidence="5 6" id="KW-0472">Membrane</keyword>
<evidence type="ECO:0000256" key="1">
    <source>
        <dbReference type="ARBA" id="ARBA00004651"/>
    </source>
</evidence>
<reference evidence="7 8" key="1">
    <citation type="submission" date="2018-09" db="EMBL/GenBank/DDBJ databases">
        <title>Genomic Encyclopedia of Archaeal and Bacterial Type Strains, Phase II (KMG-II): from individual species to whole genera.</title>
        <authorList>
            <person name="Goeker M."/>
        </authorList>
    </citation>
    <scope>NUCLEOTIDE SEQUENCE [LARGE SCALE GENOMIC DNA]</scope>
    <source>
        <strain evidence="7 8">DSM 13151</strain>
    </source>
</reference>
<keyword evidence="8" id="KW-1185">Reference proteome</keyword>
<sequence>MTPSARLLSTDPGRTLSRASRCALLAVCVASAIAGTASAHEEYVVDDEHAVGVGEFLTESLTDPFVVGPLLGGALAVLALVGGYLAVRPFPRDVAAFRTAMDEYRGYVPWLLRISFGIPLIGAGFSGYFISPAVEIDLRLVQVALGFLLLFGLATRLVALIGLVAYLVGLVRWPTLLLQLEFVGGLAAIALVGSGKPSADHVLQRVAGTSGTVYRQFDPVHRRAQAFQEWIGAYEPLLPTVTRVGLGATFVVLGVGQKLLRPGIALAVVERYDLTAVLPVPPELWVLGAGLTEAALGVALIVGLFTRATAGVAIFMFTLTLFALPDDPVLAHVGLFGMASVLLITGSGPSAVDEYLATLAGDAERADAARSEAVDAP</sequence>
<evidence type="ECO:0000313" key="8">
    <source>
        <dbReference type="Proteomes" id="UP000283805"/>
    </source>
</evidence>
<keyword evidence="4 6" id="KW-1133">Transmembrane helix</keyword>
<dbReference type="InterPro" id="IPR051907">
    <property type="entry name" value="DoxX-like_oxidoreductase"/>
</dbReference>
<dbReference type="PANTHER" id="PTHR33452">
    <property type="entry name" value="OXIDOREDUCTASE CATD-RELATED"/>
    <property type="match status" value="1"/>
</dbReference>
<dbReference type="Proteomes" id="UP000283805">
    <property type="component" value="Unassembled WGS sequence"/>
</dbReference>
<dbReference type="AlphaFoldDB" id="A0A3R7DCS8"/>
<evidence type="ECO:0000256" key="5">
    <source>
        <dbReference type="ARBA" id="ARBA00023136"/>
    </source>
</evidence>
<organism evidence="7 8">
    <name type="scientific">Halopiger aswanensis</name>
    <dbReference type="NCBI Taxonomy" id="148449"/>
    <lineage>
        <taxon>Archaea</taxon>
        <taxon>Methanobacteriati</taxon>
        <taxon>Methanobacteriota</taxon>
        <taxon>Stenosarchaea group</taxon>
        <taxon>Halobacteria</taxon>
        <taxon>Halobacteriales</taxon>
        <taxon>Natrialbaceae</taxon>
        <taxon>Halopiger</taxon>
    </lineage>
</organism>
<keyword evidence="3 6" id="KW-0812">Transmembrane</keyword>
<evidence type="ECO:0000313" key="7">
    <source>
        <dbReference type="EMBL" id="RKD94940.1"/>
    </source>
</evidence>
<accession>A0A3R7DCS8</accession>
<name>A0A3R7DCS8_9EURY</name>
<evidence type="ECO:0000256" key="3">
    <source>
        <dbReference type="ARBA" id="ARBA00022692"/>
    </source>
</evidence>
<feature type="transmembrane region" description="Helical" evidence="6">
    <location>
        <begin position="294"/>
        <end position="322"/>
    </location>
</feature>
<feature type="transmembrane region" description="Helical" evidence="6">
    <location>
        <begin position="329"/>
        <end position="348"/>
    </location>
</feature>
<comment type="caution">
    <text evidence="7">The sequence shown here is derived from an EMBL/GenBank/DDBJ whole genome shotgun (WGS) entry which is preliminary data.</text>
</comment>
<dbReference type="EMBL" id="RAPO01000002">
    <property type="protein sequence ID" value="RKD94940.1"/>
    <property type="molecule type" value="Genomic_DNA"/>
</dbReference>
<feature type="transmembrane region" description="Helical" evidence="6">
    <location>
        <begin position="107"/>
        <end position="131"/>
    </location>
</feature>
<feature type="transmembrane region" description="Helical" evidence="6">
    <location>
        <begin position="65"/>
        <end position="87"/>
    </location>
</feature>
<dbReference type="GO" id="GO:0005886">
    <property type="term" value="C:plasma membrane"/>
    <property type="evidence" value="ECO:0007669"/>
    <property type="project" value="UniProtKB-SubCell"/>
</dbReference>
<dbReference type="InterPro" id="IPR032808">
    <property type="entry name" value="DoxX"/>
</dbReference>
<evidence type="ECO:0000256" key="6">
    <source>
        <dbReference type="SAM" id="Phobius"/>
    </source>
</evidence>
<dbReference type="Pfam" id="PF07681">
    <property type="entry name" value="DoxX"/>
    <property type="match status" value="1"/>
</dbReference>
<gene>
    <name evidence="7" type="ORF">ATJ93_1784</name>
</gene>